<accession>A0A1L9PFQ8</accession>
<evidence type="ECO:0000256" key="6">
    <source>
        <dbReference type="ARBA" id="ARBA00023004"/>
    </source>
</evidence>
<evidence type="ECO:0000256" key="7">
    <source>
        <dbReference type="ARBA" id="ARBA00023033"/>
    </source>
</evidence>
<evidence type="ECO:0000313" key="10">
    <source>
        <dbReference type="EMBL" id="OJJ00348.1"/>
    </source>
</evidence>
<comment type="similarity">
    <text evidence="2 9">Belongs to the cytochrome P450 family.</text>
</comment>
<evidence type="ECO:0000256" key="8">
    <source>
        <dbReference type="PIRSR" id="PIRSR602402-1"/>
    </source>
</evidence>
<evidence type="ECO:0008006" key="12">
    <source>
        <dbReference type="Google" id="ProtNLM"/>
    </source>
</evidence>
<evidence type="ECO:0000256" key="2">
    <source>
        <dbReference type="ARBA" id="ARBA00010617"/>
    </source>
</evidence>
<dbReference type="OrthoDB" id="1470350at2759"/>
<dbReference type="PRINTS" id="PR00464">
    <property type="entry name" value="EP450II"/>
</dbReference>
<dbReference type="Gene3D" id="1.10.630.10">
    <property type="entry name" value="Cytochrome P450"/>
    <property type="match status" value="1"/>
</dbReference>
<dbReference type="InterPro" id="IPR002974">
    <property type="entry name" value="Cyt_P450_E_CYP52_ascomycetes"/>
</dbReference>
<keyword evidence="4 8" id="KW-0479">Metal-binding</keyword>
<protein>
    <recommendedName>
        <fullName evidence="12">Cytochrome P450</fullName>
    </recommendedName>
</protein>
<dbReference type="InterPro" id="IPR002402">
    <property type="entry name" value="Cyt_P450_E_grp-II"/>
</dbReference>
<dbReference type="Pfam" id="PF00067">
    <property type="entry name" value="p450"/>
    <property type="match status" value="1"/>
</dbReference>
<proteinExistence type="inferred from homology"/>
<keyword evidence="3 8" id="KW-0349">Heme</keyword>
<dbReference type="PROSITE" id="PS00086">
    <property type="entry name" value="CYTOCHROME_P450"/>
    <property type="match status" value="1"/>
</dbReference>
<dbReference type="Proteomes" id="UP000184073">
    <property type="component" value="Unassembled WGS sequence"/>
</dbReference>
<dbReference type="PANTHER" id="PTHR24287:SF17">
    <property type="entry name" value="P450, PUTATIVE (EUROFUNG)-RELATED"/>
    <property type="match status" value="1"/>
</dbReference>
<evidence type="ECO:0000256" key="9">
    <source>
        <dbReference type="RuleBase" id="RU000461"/>
    </source>
</evidence>
<dbReference type="VEuPathDB" id="FungiDB:ASPVEDRAFT_127663"/>
<name>A0A1L9PFQ8_ASPVE</name>
<dbReference type="GeneID" id="63721992"/>
<keyword evidence="7 9" id="KW-0503">Monooxygenase</keyword>
<dbReference type="PRINTS" id="PR01239">
    <property type="entry name" value="EP450IICYP52"/>
</dbReference>
<dbReference type="RefSeq" id="XP_040666110.1">
    <property type="nucleotide sequence ID" value="XM_040806481.1"/>
</dbReference>
<comment type="cofactor">
    <cofactor evidence="1 8">
        <name>heme</name>
        <dbReference type="ChEBI" id="CHEBI:30413"/>
    </cofactor>
</comment>
<keyword evidence="5 9" id="KW-0560">Oxidoreductase</keyword>
<dbReference type="EMBL" id="KV878127">
    <property type="protein sequence ID" value="OJJ00348.1"/>
    <property type="molecule type" value="Genomic_DNA"/>
</dbReference>
<sequence>MDVNNSLLWSAGPGPIPTVDHAQPVVHNPILLLIPVTIFLVTLPSLFQKPPQVYDKPRWYPHKDPILGLDVLFDIAQSVYNHRFLTFTADLINRFNGTITYLSLGRQAVYTIDPANIHAMLVDRTHSQDFGLGPTRRRNWKPLFGSGIFNSDGVTWKHHRSTLRPALSHAGPDMLEVFETHLQVLIRLVPDGRTVDLQRIFHALTLDVSTHLFLGASTEILPSLFGSDSDGSRGREFAAAFEYAQRAVSGIDDFSLSGICWRFVFGDARLDRALRTVHAFIDEAIDHASGGFTAGSGQVLLYKLLNEGRSREDIKYDMINLLAAGKDSMTSFMGSIWYILCQRQDILENLRAEISVLHGQPPTIEQLSKLTYLHMVLQEVLRLYPPVAANQRTAEVDTFLPRGGGADGKSPMRVPRGASVGYSVYAMHRMPEFFGPDADEFRPERWVDIGVRPKAYMPFHAGARTCLGQHLALALGKYSTVRLVQCYQRVENRNELPWEEKLGLNCSSRHGVLVGLSQCVS</sequence>
<keyword evidence="6 8" id="KW-0408">Iron</keyword>
<dbReference type="AlphaFoldDB" id="A0A1L9PFQ8"/>
<dbReference type="InterPro" id="IPR036396">
    <property type="entry name" value="Cyt_P450_sf"/>
</dbReference>
<evidence type="ECO:0000256" key="1">
    <source>
        <dbReference type="ARBA" id="ARBA00001971"/>
    </source>
</evidence>
<dbReference type="InterPro" id="IPR047146">
    <property type="entry name" value="Cyt_P450_E_CYP52_fungi"/>
</dbReference>
<evidence type="ECO:0000256" key="4">
    <source>
        <dbReference type="ARBA" id="ARBA00022723"/>
    </source>
</evidence>
<evidence type="ECO:0000313" key="11">
    <source>
        <dbReference type="Proteomes" id="UP000184073"/>
    </source>
</evidence>
<reference evidence="11" key="1">
    <citation type="journal article" date="2017" name="Genome Biol.">
        <title>Comparative genomics reveals high biological diversity and specific adaptations in the industrially and medically important fungal genus Aspergillus.</title>
        <authorList>
            <person name="de Vries R.P."/>
            <person name="Riley R."/>
            <person name="Wiebenga A."/>
            <person name="Aguilar-Osorio G."/>
            <person name="Amillis S."/>
            <person name="Uchima C.A."/>
            <person name="Anderluh G."/>
            <person name="Asadollahi M."/>
            <person name="Askin M."/>
            <person name="Barry K."/>
            <person name="Battaglia E."/>
            <person name="Bayram O."/>
            <person name="Benocci T."/>
            <person name="Braus-Stromeyer S.A."/>
            <person name="Caldana C."/>
            <person name="Canovas D."/>
            <person name="Cerqueira G.C."/>
            <person name="Chen F."/>
            <person name="Chen W."/>
            <person name="Choi C."/>
            <person name="Clum A."/>
            <person name="Dos Santos R.A."/>
            <person name="Damasio A.R."/>
            <person name="Diallinas G."/>
            <person name="Emri T."/>
            <person name="Fekete E."/>
            <person name="Flipphi M."/>
            <person name="Freyberg S."/>
            <person name="Gallo A."/>
            <person name="Gournas C."/>
            <person name="Habgood R."/>
            <person name="Hainaut M."/>
            <person name="Harispe M.L."/>
            <person name="Henrissat B."/>
            <person name="Hilden K.S."/>
            <person name="Hope R."/>
            <person name="Hossain A."/>
            <person name="Karabika E."/>
            <person name="Karaffa L."/>
            <person name="Karanyi Z."/>
            <person name="Krasevec N."/>
            <person name="Kuo A."/>
            <person name="Kusch H."/>
            <person name="LaButti K."/>
            <person name="Lagendijk E.L."/>
            <person name="Lapidus A."/>
            <person name="Levasseur A."/>
            <person name="Lindquist E."/>
            <person name="Lipzen A."/>
            <person name="Logrieco A.F."/>
            <person name="MacCabe A."/>
            <person name="Maekelae M.R."/>
            <person name="Malavazi I."/>
            <person name="Melin P."/>
            <person name="Meyer V."/>
            <person name="Mielnichuk N."/>
            <person name="Miskei M."/>
            <person name="Molnar A.P."/>
            <person name="Mule G."/>
            <person name="Ngan C.Y."/>
            <person name="Orejas M."/>
            <person name="Orosz E."/>
            <person name="Ouedraogo J.P."/>
            <person name="Overkamp K.M."/>
            <person name="Park H.-S."/>
            <person name="Perrone G."/>
            <person name="Piumi F."/>
            <person name="Punt P.J."/>
            <person name="Ram A.F."/>
            <person name="Ramon A."/>
            <person name="Rauscher S."/>
            <person name="Record E."/>
            <person name="Riano-Pachon D.M."/>
            <person name="Robert V."/>
            <person name="Roehrig J."/>
            <person name="Ruller R."/>
            <person name="Salamov A."/>
            <person name="Salih N.S."/>
            <person name="Samson R.A."/>
            <person name="Sandor E."/>
            <person name="Sanguinetti M."/>
            <person name="Schuetze T."/>
            <person name="Sepcic K."/>
            <person name="Shelest E."/>
            <person name="Sherlock G."/>
            <person name="Sophianopoulou V."/>
            <person name="Squina F.M."/>
            <person name="Sun H."/>
            <person name="Susca A."/>
            <person name="Todd R.B."/>
            <person name="Tsang A."/>
            <person name="Unkles S.E."/>
            <person name="van de Wiele N."/>
            <person name="van Rossen-Uffink D."/>
            <person name="Oliveira J.V."/>
            <person name="Vesth T.C."/>
            <person name="Visser J."/>
            <person name="Yu J.-H."/>
            <person name="Zhou M."/>
            <person name="Andersen M.R."/>
            <person name="Archer D.B."/>
            <person name="Baker S.E."/>
            <person name="Benoit I."/>
            <person name="Brakhage A.A."/>
            <person name="Braus G.H."/>
            <person name="Fischer R."/>
            <person name="Frisvad J.C."/>
            <person name="Goldman G.H."/>
            <person name="Houbraken J."/>
            <person name="Oakley B."/>
            <person name="Pocsi I."/>
            <person name="Scazzocchio C."/>
            <person name="Seiboth B."/>
            <person name="vanKuyk P.A."/>
            <person name="Wortman J."/>
            <person name="Dyer P.S."/>
            <person name="Grigoriev I.V."/>
        </authorList>
    </citation>
    <scope>NUCLEOTIDE SEQUENCE [LARGE SCALE GENOMIC DNA]</scope>
    <source>
        <strain evidence="11">CBS 583.65</strain>
    </source>
</reference>
<dbReference type="SUPFAM" id="SSF48264">
    <property type="entry name" value="Cytochrome P450"/>
    <property type="match status" value="1"/>
</dbReference>
<evidence type="ECO:0000256" key="3">
    <source>
        <dbReference type="ARBA" id="ARBA00022617"/>
    </source>
</evidence>
<dbReference type="InterPro" id="IPR001128">
    <property type="entry name" value="Cyt_P450"/>
</dbReference>
<dbReference type="GO" id="GO:0020037">
    <property type="term" value="F:heme binding"/>
    <property type="evidence" value="ECO:0007669"/>
    <property type="project" value="InterPro"/>
</dbReference>
<evidence type="ECO:0000256" key="5">
    <source>
        <dbReference type="ARBA" id="ARBA00023002"/>
    </source>
</evidence>
<feature type="binding site" description="axial binding residue" evidence="8">
    <location>
        <position position="466"/>
    </location>
    <ligand>
        <name>heme</name>
        <dbReference type="ChEBI" id="CHEBI:30413"/>
    </ligand>
    <ligandPart>
        <name>Fe</name>
        <dbReference type="ChEBI" id="CHEBI:18248"/>
    </ligandPart>
</feature>
<gene>
    <name evidence="10" type="ORF">ASPVEDRAFT_127663</name>
</gene>
<organism evidence="10 11">
    <name type="scientific">Aspergillus versicolor CBS 583.65</name>
    <dbReference type="NCBI Taxonomy" id="1036611"/>
    <lineage>
        <taxon>Eukaryota</taxon>
        <taxon>Fungi</taxon>
        <taxon>Dikarya</taxon>
        <taxon>Ascomycota</taxon>
        <taxon>Pezizomycotina</taxon>
        <taxon>Eurotiomycetes</taxon>
        <taxon>Eurotiomycetidae</taxon>
        <taxon>Eurotiales</taxon>
        <taxon>Aspergillaceae</taxon>
        <taxon>Aspergillus</taxon>
        <taxon>Aspergillus subgen. Nidulantes</taxon>
    </lineage>
</organism>
<keyword evidence="11" id="KW-1185">Reference proteome</keyword>
<dbReference type="GO" id="GO:0005506">
    <property type="term" value="F:iron ion binding"/>
    <property type="evidence" value="ECO:0007669"/>
    <property type="project" value="InterPro"/>
</dbReference>
<dbReference type="STRING" id="1036611.A0A1L9PFQ8"/>
<dbReference type="PANTHER" id="PTHR24287">
    <property type="entry name" value="P450, PUTATIVE (EUROFUNG)-RELATED"/>
    <property type="match status" value="1"/>
</dbReference>
<dbReference type="PRINTS" id="PR00385">
    <property type="entry name" value="P450"/>
</dbReference>
<dbReference type="InterPro" id="IPR017972">
    <property type="entry name" value="Cyt_P450_CS"/>
</dbReference>
<dbReference type="GO" id="GO:0016712">
    <property type="term" value="F:oxidoreductase activity, acting on paired donors, with incorporation or reduction of molecular oxygen, reduced flavin or flavoprotein as one donor, and incorporation of one atom of oxygen"/>
    <property type="evidence" value="ECO:0007669"/>
    <property type="project" value="InterPro"/>
</dbReference>